<evidence type="ECO:0000313" key="2">
    <source>
        <dbReference type="EMBL" id="JAQ18226.1"/>
    </source>
</evidence>
<proteinExistence type="predicted"/>
<gene>
    <name evidence="2" type="primary">H_1</name>
    <name evidence="2" type="ORF">g.48674</name>
</gene>
<feature type="region of interest" description="Disordered" evidence="1">
    <location>
        <begin position="61"/>
        <end position="87"/>
    </location>
</feature>
<sequence>MRIRDKTQCGNMSDEAIGESTKQDINHRSPNNKNHPSPNCSAEPEITPLLSGKIKVCRGLKNENNSHDGDKDGLSAPSSPNLCSDDPHTSGGGRLKFFKDGKFILELSHRKDGEKTCWIPVPKKTFWPVIGSPKQESLASLSDDNSSVQSSPWQRDHCWKQTAPKHDINKLKEFYFFGGKKCKSSVARIKSVRRNPFIHILSRDSLLETASSKSHNRMPLGRILQSLWERVMTTSCKPDLGIVSPRKRILRELERFTLEEATKRQRARAPLRSSHSISSILAKEGDSVLRTLLRSPSPENARPAQAVTTSTTSSSSSASYHPPSSHNLQHINSFLGNSNNYYNHVATYPPPMWPVHDPFSSPPLPLPSYYIPSYTQSWPQVHRPVPSESSSDVPLNLSKNPG</sequence>
<feature type="region of interest" description="Disordered" evidence="1">
    <location>
        <begin position="295"/>
        <end position="331"/>
    </location>
</feature>
<accession>A0A146MHK1</accession>
<feature type="compositionally biased region" description="Low complexity" evidence="1">
    <location>
        <begin position="308"/>
        <end position="326"/>
    </location>
</feature>
<protein>
    <submittedName>
        <fullName evidence="2">Protein hairless</fullName>
    </submittedName>
</protein>
<evidence type="ECO:0000256" key="1">
    <source>
        <dbReference type="SAM" id="MobiDB-lite"/>
    </source>
</evidence>
<feature type="region of interest" description="Disordered" evidence="1">
    <location>
        <begin position="379"/>
        <end position="402"/>
    </location>
</feature>
<reference evidence="2" key="1">
    <citation type="journal article" date="2016" name="Gigascience">
        <title>De novo construction of an expanded transcriptome assembly for the western tarnished plant bug, Lygus hesperus.</title>
        <authorList>
            <person name="Tassone E.E."/>
            <person name="Geib S.M."/>
            <person name="Hall B."/>
            <person name="Fabrick J.A."/>
            <person name="Brent C.S."/>
            <person name="Hull J.J."/>
        </authorList>
    </citation>
    <scope>NUCLEOTIDE SEQUENCE</scope>
</reference>
<feature type="region of interest" description="Disordered" evidence="1">
    <location>
        <begin position="1"/>
        <end position="45"/>
    </location>
</feature>
<name>A0A146MHK1_LYGHE</name>
<organism evidence="2">
    <name type="scientific">Lygus hesperus</name>
    <name type="common">Western plant bug</name>
    <dbReference type="NCBI Taxonomy" id="30085"/>
    <lineage>
        <taxon>Eukaryota</taxon>
        <taxon>Metazoa</taxon>
        <taxon>Ecdysozoa</taxon>
        <taxon>Arthropoda</taxon>
        <taxon>Hexapoda</taxon>
        <taxon>Insecta</taxon>
        <taxon>Pterygota</taxon>
        <taxon>Neoptera</taxon>
        <taxon>Paraneoptera</taxon>
        <taxon>Hemiptera</taxon>
        <taxon>Heteroptera</taxon>
        <taxon>Panheteroptera</taxon>
        <taxon>Cimicomorpha</taxon>
        <taxon>Miridae</taxon>
        <taxon>Mirini</taxon>
        <taxon>Lygus</taxon>
    </lineage>
</organism>
<feature type="compositionally biased region" description="Polar residues" evidence="1">
    <location>
        <begin position="387"/>
        <end position="402"/>
    </location>
</feature>
<feature type="compositionally biased region" description="Polar residues" evidence="1">
    <location>
        <begin position="28"/>
        <end position="40"/>
    </location>
</feature>
<feature type="compositionally biased region" description="Basic and acidic residues" evidence="1">
    <location>
        <begin position="61"/>
        <end position="73"/>
    </location>
</feature>
<dbReference type="EMBL" id="GDHC01000403">
    <property type="protein sequence ID" value="JAQ18226.1"/>
    <property type="molecule type" value="Transcribed_RNA"/>
</dbReference>
<dbReference type="AlphaFoldDB" id="A0A146MHK1"/>